<dbReference type="InterPro" id="IPR010921">
    <property type="entry name" value="Trp_repressor/repl_initiator"/>
</dbReference>
<name>A0A1F7Y2I8_9BACT</name>
<dbReference type="GO" id="GO:0003700">
    <property type="term" value="F:DNA-binding transcription factor activity"/>
    <property type="evidence" value="ECO:0007669"/>
    <property type="project" value="InterPro"/>
</dbReference>
<evidence type="ECO:0000313" key="1">
    <source>
        <dbReference type="EMBL" id="OGM21486.1"/>
    </source>
</evidence>
<dbReference type="NCBIfam" id="TIGR02531">
    <property type="entry name" value="yecD_yerC"/>
    <property type="match status" value="1"/>
</dbReference>
<proteinExistence type="predicted"/>
<dbReference type="Pfam" id="PF01371">
    <property type="entry name" value="Trp_repressor"/>
    <property type="match status" value="1"/>
</dbReference>
<dbReference type="GO" id="GO:0043565">
    <property type="term" value="F:sequence-specific DNA binding"/>
    <property type="evidence" value="ECO:0007669"/>
    <property type="project" value="InterPro"/>
</dbReference>
<organism evidence="1 2">
    <name type="scientific">Candidatus Woesebacteria bacterium RIFCSPHIGHO2_01_FULL_38_9b</name>
    <dbReference type="NCBI Taxonomy" id="1802493"/>
    <lineage>
        <taxon>Bacteria</taxon>
        <taxon>Candidatus Woeseibacteriota</taxon>
    </lineage>
</organism>
<dbReference type="InterPro" id="IPR000831">
    <property type="entry name" value="Trp_repress"/>
</dbReference>
<dbReference type="AlphaFoldDB" id="A0A1F7Y2I8"/>
<gene>
    <name evidence="1" type="ORF">A2863_03645</name>
</gene>
<evidence type="ECO:0000313" key="2">
    <source>
        <dbReference type="Proteomes" id="UP000178750"/>
    </source>
</evidence>
<dbReference type="SUPFAM" id="SSF48295">
    <property type="entry name" value="TrpR-like"/>
    <property type="match status" value="1"/>
</dbReference>
<dbReference type="Gene3D" id="1.10.1270.10">
    <property type="entry name" value="TrpR-like"/>
    <property type="match status" value="1"/>
</dbReference>
<evidence type="ECO:0008006" key="3">
    <source>
        <dbReference type="Google" id="ProtNLM"/>
    </source>
</evidence>
<dbReference type="Proteomes" id="UP000178750">
    <property type="component" value="Unassembled WGS sequence"/>
</dbReference>
<dbReference type="PANTHER" id="PTHR40080:SF1">
    <property type="entry name" value="TRPR-LIKE PROTEIN YERC_YECD"/>
    <property type="match status" value="1"/>
</dbReference>
<dbReference type="InterPro" id="IPR013368">
    <property type="entry name" value="YecD_YerC"/>
</dbReference>
<comment type="caution">
    <text evidence="1">The sequence shown here is derived from an EMBL/GenBank/DDBJ whole genome shotgun (WGS) entry which is preliminary data.</text>
</comment>
<sequence length="186" mass="21637">MGTTYNNRLQRFEKLSREDKLDLMFDLVHAFKIVRRPMETALFLQDLLTATEIRNLSVRLRIAKLLLANKSFIDIQRELHVSSATVNKVSNWINQGGDGLRNVITKLPIRYAMPKRLPPGPIEYHLPQALVAITQAGLVIRRDKQIKKMGSFVDNLEGKKRLDKELQEQADEYYRETYKAKKKKPF</sequence>
<protein>
    <recommendedName>
        <fullName evidence="3">TrpR like protein, YerC/YecD</fullName>
    </recommendedName>
</protein>
<accession>A0A1F7Y2I8</accession>
<dbReference type="EMBL" id="MGGF01000034">
    <property type="protein sequence ID" value="OGM21486.1"/>
    <property type="molecule type" value="Genomic_DNA"/>
</dbReference>
<dbReference type="PANTHER" id="PTHR40080">
    <property type="entry name" value="LMO1763 PROTEIN"/>
    <property type="match status" value="1"/>
</dbReference>
<dbReference type="InterPro" id="IPR038116">
    <property type="entry name" value="TrpR-like_sf"/>
</dbReference>
<reference evidence="1 2" key="1">
    <citation type="journal article" date="2016" name="Nat. Commun.">
        <title>Thousands of microbial genomes shed light on interconnected biogeochemical processes in an aquifer system.</title>
        <authorList>
            <person name="Anantharaman K."/>
            <person name="Brown C.T."/>
            <person name="Hug L.A."/>
            <person name="Sharon I."/>
            <person name="Castelle C.J."/>
            <person name="Probst A.J."/>
            <person name="Thomas B.C."/>
            <person name="Singh A."/>
            <person name="Wilkins M.J."/>
            <person name="Karaoz U."/>
            <person name="Brodie E.L."/>
            <person name="Williams K.H."/>
            <person name="Hubbard S.S."/>
            <person name="Banfield J.F."/>
        </authorList>
    </citation>
    <scope>NUCLEOTIDE SEQUENCE [LARGE SCALE GENOMIC DNA]</scope>
</reference>